<reference evidence="3 4" key="1">
    <citation type="journal article" date="2015" name="Fungal Genet. Biol.">
        <title>Evolution of novel wood decay mechanisms in Agaricales revealed by the genome sequences of Fistulina hepatica and Cylindrobasidium torrendii.</title>
        <authorList>
            <person name="Floudas D."/>
            <person name="Held B.W."/>
            <person name="Riley R."/>
            <person name="Nagy L.G."/>
            <person name="Koehler G."/>
            <person name="Ransdell A.S."/>
            <person name="Younus H."/>
            <person name="Chow J."/>
            <person name="Chiniquy J."/>
            <person name="Lipzen A."/>
            <person name="Tritt A."/>
            <person name="Sun H."/>
            <person name="Haridas S."/>
            <person name="LaButti K."/>
            <person name="Ohm R.A."/>
            <person name="Kues U."/>
            <person name="Blanchette R.A."/>
            <person name="Grigoriev I.V."/>
            <person name="Minto R.E."/>
            <person name="Hibbett D.S."/>
        </authorList>
    </citation>
    <scope>NUCLEOTIDE SEQUENCE [LARGE SCALE GENOMIC DNA]</scope>
    <source>
        <strain evidence="3 4">FP15055 ss-10</strain>
    </source>
</reference>
<dbReference type="EMBL" id="KN880486">
    <property type="protein sequence ID" value="KIY69340.1"/>
    <property type="molecule type" value="Genomic_DNA"/>
</dbReference>
<dbReference type="AlphaFoldDB" id="A0A0D7BGN4"/>
<evidence type="ECO:0008006" key="5">
    <source>
        <dbReference type="Google" id="ProtNLM"/>
    </source>
</evidence>
<gene>
    <name evidence="3" type="ORF">CYLTODRAFT_372950</name>
</gene>
<feature type="chain" id="PRO_5002317378" description="Immunoreactive mannoprotein MP88" evidence="2">
    <location>
        <begin position="17"/>
        <end position="362"/>
    </location>
</feature>
<feature type="signal peptide" evidence="2">
    <location>
        <begin position="1"/>
        <end position="16"/>
    </location>
</feature>
<protein>
    <recommendedName>
        <fullName evidence="5">Immunoreactive mannoprotein MP88</fullName>
    </recommendedName>
</protein>
<dbReference type="Proteomes" id="UP000054007">
    <property type="component" value="Unassembled WGS sequence"/>
</dbReference>
<name>A0A0D7BGN4_9AGAR</name>
<feature type="region of interest" description="Disordered" evidence="1">
    <location>
        <begin position="299"/>
        <end position="330"/>
    </location>
</feature>
<dbReference type="STRING" id="1314674.A0A0D7BGN4"/>
<accession>A0A0D7BGN4</accession>
<proteinExistence type="predicted"/>
<evidence type="ECO:0000313" key="4">
    <source>
        <dbReference type="Proteomes" id="UP000054007"/>
    </source>
</evidence>
<evidence type="ECO:0000256" key="1">
    <source>
        <dbReference type="SAM" id="MobiDB-lite"/>
    </source>
</evidence>
<sequence length="362" mass="36856">MAAVSLVLALAGTAAAADFSAGVTATGTMGPNNPPKPTLGTDVNQTSMARLISLNSVDDWCIFAPPEEGVTIGESEAFEVAWCTKQRNNARVIPDGTITGASFIKTDFYVELKAYGDFTKLNLQASDFGGELDPHGATGEGNPVGGNVTSNAVTGDDVNFEEWMSFISYNQVCFRICTNANDTWDAAIMCEHKLDEMGCNFVMPGNYDFNGTFESCEGEVAYPPGVYITAIEGSSTGYSTFAQFFTGTITEGGSAVPYTVGTTVTPSSVQMTPSSSNCKTTKTISNGISLSTGADGSVSASGGAAATQTGDSSSGASSSSGSSGSSSSDGGSDGALSLTSYFHEGVTVAALIAGGAAVVLLS</sequence>
<evidence type="ECO:0000256" key="2">
    <source>
        <dbReference type="SAM" id="SignalP"/>
    </source>
</evidence>
<evidence type="ECO:0000313" key="3">
    <source>
        <dbReference type="EMBL" id="KIY69340.1"/>
    </source>
</evidence>
<keyword evidence="4" id="KW-1185">Reference proteome</keyword>
<organism evidence="3 4">
    <name type="scientific">Cylindrobasidium torrendii FP15055 ss-10</name>
    <dbReference type="NCBI Taxonomy" id="1314674"/>
    <lineage>
        <taxon>Eukaryota</taxon>
        <taxon>Fungi</taxon>
        <taxon>Dikarya</taxon>
        <taxon>Basidiomycota</taxon>
        <taxon>Agaricomycotina</taxon>
        <taxon>Agaricomycetes</taxon>
        <taxon>Agaricomycetidae</taxon>
        <taxon>Agaricales</taxon>
        <taxon>Marasmiineae</taxon>
        <taxon>Physalacriaceae</taxon>
        <taxon>Cylindrobasidium</taxon>
    </lineage>
</organism>
<keyword evidence="2" id="KW-0732">Signal</keyword>
<dbReference type="OrthoDB" id="2564904at2759"/>